<dbReference type="AlphaFoldDB" id="A0A6M6JNS1"/>
<protein>
    <submittedName>
        <fullName evidence="1">Uncharacterized protein</fullName>
    </submittedName>
</protein>
<name>A0A6M6JNS1_9PSEU</name>
<dbReference type="RefSeq" id="WP_172165686.1">
    <property type="nucleotide sequence ID" value="NZ_CP053564.1"/>
</dbReference>
<organism evidence="1 2">
    <name type="scientific">Pseudonocardia broussonetiae</name>
    <dbReference type="NCBI Taxonomy" id="2736640"/>
    <lineage>
        <taxon>Bacteria</taxon>
        <taxon>Bacillati</taxon>
        <taxon>Actinomycetota</taxon>
        <taxon>Actinomycetes</taxon>
        <taxon>Pseudonocardiales</taxon>
        <taxon>Pseudonocardiaceae</taxon>
        <taxon>Pseudonocardia</taxon>
    </lineage>
</organism>
<keyword evidence="2" id="KW-1185">Reference proteome</keyword>
<sequence>MTTALLVLVLVGLAVWLSTARPALTSSAPADHDRERQLDELRALARSRADVHL</sequence>
<reference evidence="1 2" key="1">
    <citation type="submission" date="2020-05" db="EMBL/GenBank/DDBJ databases">
        <authorList>
            <person name="Mo P."/>
        </authorList>
    </citation>
    <scope>NUCLEOTIDE SEQUENCE [LARGE SCALE GENOMIC DNA]</scope>
    <source>
        <strain evidence="1 2">Gen01</strain>
    </source>
</reference>
<dbReference type="EMBL" id="CP053564">
    <property type="protein sequence ID" value="QJY49588.1"/>
    <property type="molecule type" value="Genomic_DNA"/>
</dbReference>
<proteinExistence type="predicted"/>
<evidence type="ECO:0000313" key="1">
    <source>
        <dbReference type="EMBL" id="QJY49588.1"/>
    </source>
</evidence>
<evidence type="ECO:0000313" key="2">
    <source>
        <dbReference type="Proteomes" id="UP000505377"/>
    </source>
</evidence>
<dbReference type="Proteomes" id="UP000505377">
    <property type="component" value="Chromosome"/>
</dbReference>
<dbReference type="KEGG" id="pbro:HOP40_30680"/>
<gene>
    <name evidence="1" type="ORF">HOP40_30680</name>
</gene>
<accession>A0A6M6JNS1</accession>